<gene>
    <name evidence="7" type="primary">IML2</name>
    <name evidence="7" type="ORF">N0V93_007629</name>
</gene>
<dbReference type="Proteomes" id="UP001140453">
    <property type="component" value="Unassembled WGS sequence"/>
</dbReference>
<evidence type="ECO:0000256" key="5">
    <source>
        <dbReference type="SAM" id="MobiDB-lite"/>
    </source>
</evidence>
<feature type="region of interest" description="Disordered" evidence="5">
    <location>
        <begin position="247"/>
        <end position="324"/>
    </location>
</feature>
<comment type="caution">
    <text evidence="7">The sequence shown here is derived from an EMBL/GenBank/DDBJ whole genome shotgun (WGS) entry which is preliminary data.</text>
</comment>
<evidence type="ECO:0000256" key="1">
    <source>
        <dbReference type="ARBA" id="ARBA00011408"/>
    </source>
</evidence>
<dbReference type="GO" id="GO:0005634">
    <property type="term" value="C:nucleus"/>
    <property type="evidence" value="ECO:0007669"/>
    <property type="project" value="TreeGrafter"/>
</dbReference>
<reference evidence="7" key="1">
    <citation type="submission" date="2022-10" db="EMBL/GenBank/DDBJ databases">
        <title>Tapping the CABI collections for fungal endophytes: first genome assemblies for Collariella, Neodidymelliopsis, Ascochyta clinopodiicola, Didymella pomorum, Didymosphaeria variabile, Neocosmospora piperis and Neocucurbitaria cava.</title>
        <authorList>
            <person name="Hill R."/>
        </authorList>
    </citation>
    <scope>NUCLEOTIDE SEQUENCE</scope>
    <source>
        <strain evidence="7">IMI 355082</strain>
    </source>
</reference>
<comment type="subunit">
    <text evidence="1">Interacts with lipid droplet proteins.</text>
</comment>
<name>A0A9W9CWS3_9PEZI</name>
<dbReference type="Pfam" id="PF10300">
    <property type="entry name" value="Iml2-TPR_39"/>
    <property type="match status" value="1"/>
</dbReference>
<accession>A0A9W9CWS3</accession>
<evidence type="ECO:0000256" key="2">
    <source>
        <dbReference type="ARBA" id="ARBA00018424"/>
    </source>
</evidence>
<evidence type="ECO:0000313" key="8">
    <source>
        <dbReference type="Proteomes" id="UP001140453"/>
    </source>
</evidence>
<keyword evidence="6" id="KW-0472">Membrane</keyword>
<evidence type="ECO:0000313" key="7">
    <source>
        <dbReference type="EMBL" id="KAJ4390155.1"/>
    </source>
</evidence>
<protein>
    <recommendedName>
        <fullName evidence="2">Inclusion body clearance protein IML2</fullName>
    </recommendedName>
    <alternativeName>
        <fullName evidence="3">Inclusion body clearance protein iml2</fullName>
    </alternativeName>
</protein>
<keyword evidence="8" id="KW-1185">Reference proteome</keyword>
<dbReference type="AlphaFoldDB" id="A0A9W9CWS3"/>
<keyword evidence="6" id="KW-0812">Transmembrane</keyword>
<feature type="transmembrane region" description="Helical" evidence="6">
    <location>
        <begin position="386"/>
        <end position="406"/>
    </location>
</feature>
<feature type="region of interest" description="Disordered" evidence="5">
    <location>
        <begin position="1"/>
        <end position="22"/>
    </location>
</feature>
<feature type="transmembrane region" description="Helical" evidence="6">
    <location>
        <begin position="343"/>
        <end position="365"/>
    </location>
</feature>
<evidence type="ECO:0000256" key="4">
    <source>
        <dbReference type="ARBA" id="ARBA00043897"/>
    </source>
</evidence>
<feature type="compositionally biased region" description="Low complexity" evidence="5">
    <location>
        <begin position="8"/>
        <end position="22"/>
    </location>
</feature>
<organism evidence="7 8">
    <name type="scientific">Gnomoniopsis smithogilvyi</name>
    <dbReference type="NCBI Taxonomy" id="1191159"/>
    <lineage>
        <taxon>Eukaryota</taxon>
        <taxon>Fungi</taxon>
        <taxon>Dikarya</taxon>
        <taxon>Ascomycota</taxon>
        <taxon>Pezizomycotina</taxon>
        <taxon>Sordariomycetes</taxon>
        <taxon>Sordariomycetidae</taxon>
        <taxon>Diaporthales</taxon>
        <taxon>Gnomoniaceae</taxon>
        <taxon>Gnomoniopsis</taxon>
    </lineage>
</organism>
<feature type="region of interest" description="Disordered" evidence="5">
    <location>
        <begin position="215"/>
        <end position="235"/>
    </location>
</feature>
<evidence type="ECO:0000256" key="6">
    <source>
        <dbReference type="SAM" id="Phobius"/>
    </source>
</evidence>
<sequence length="789" mass="87231">MKSWFNKGSGSSGSPKASSILSSSRNASTNHVAIDPRQAEISDLQDAMEAAARIVNDDIEGAETQLRLRHSSSSFHALGLGIAVFMRSILGFEKEVMAEAGTRLADCEARAWADMKKAQKLADGGGGGWFRGGGSSANANVSAHGCEIYPPGTEFQLLNAEAQLMGAMISVMNESLTEGIKGFYKLRKAFVALDAILEAEARVLPAKLGNGVAKATTAQEEKEEAMEKKALDSDSDLEFVDAAEDTELPEPPATYTGHLEKQSNGKSVSDPNLDKAMDNLNLDPVAASSMPGTRADTPESQKQSSGPLPNAPRRTLPANNGPDSSSFTNPVDAFVHSGANMCFGILLLVISMVPPAFSRLLYIIGFKGDRDRGVQMLWQSTKFNNVNGGVAGLMLLGYYNGLLAFADILPSKSDAAELAEEDEIVGYPQEHCVALLESMREQYPDSRLWKVEEARVLANERRLEDAIDILKANSDSKMRQVTALNGFELSVNALFMMDWQTMRDGFLRCVELNDWSHALYYYFVGCAELEMYRNLVQQLKAPETDAKEKGSLEADLKRHKKAAEEYFRKCPAAAGRKKFMARQMPFEVFALRKVAKWEARAKEWGVDLADAVGVSPGQEMTYLWTGCKRMPSAVMEKALKYLSWDRCTASEELIKQLKAVPDEAAIKAVAESALLCNLGRHAEARERVKPVSEQDRMLFKGENRDDWTLPCAHYELAVIAWKESCDPSFWPTDVKEIDAFRQSKVRECEEYLEHVKTWEAFVLDARIGMKVKTGLDSISWLRKKKGWTL</sequence>
<dbReference type="EMBL" id="JAPEVB010000004">
    <property type="protein sequence ID" value="KAJ4390155.1"/>
    <property type="molecule type" value="Genomic_DNA"/>
</dbReference>
<dbReference type="GO" id="GO:0005829">
    <property type="term" value="C:cytosol"/>
    <property type="evidence" value="ECO:0007669"/>
    <property type="project" value="TreeGrafter"/>
</dbReference>
<proteinExistence type="predicted"/>
<dbReference type="PANTHER" id="PTHR31859:SF1">
    <property type="entry name" value="TETRATRICOPEPTIDE REPEAT PROTEIN 39C"/>
    <property type="match status" value="1"/>
</dbReference>
<dbReference type="InterPro" id="IPR019412">
    <property type="entry name" value="IML2/TPR_39"/>
</dbReference>
<dbReference type="OrthoDB" id="2154985at2759"/>
<comment type="function">
    <text evidence="4">Inclusion body (IB) resident protein that interacts strongly with lipid droplet (LD) proteins. Involved in LD-mediated IB clearing after protein folding stress, probably by enabling access to the IBs of an LD-stored soluble sterol derivative that acts as a chaperone in inclusion clearing.</text>
</comment>
<evidence type="ECO:0000256" key="3">
    <source>
        <dbReference type="ARBA" id="ARBA00019539"/>
    </source>
</evidence>
<feature type="compositionally biased region" description="Polar residues" evidence="5">
    <location>
        <begin position="298"/>
        <end position="307"/>
    </location>
</feature>
<keyword evidence="6" id="KW-1133">Transmembrane helix</keyword>
<dbReference type="PANTHER" id="PTHR31859">
    <property type="entry name" value="TETRATRICOPEPTIDE REPEAT PROTEIN 39 FAMILY MEMBER"/>
    <property type="match status" value="1"/>
</dbReference>
<dbReference type="GO" id="GO:0005741">
    <property type="term" value="C:mitochondrial outer membrane"/>
    <property type="evidence" value="ECO:0007669"/>
    <property type="project" value="TreeGrafter"/>
</dbReference>